<feature type="binding site" evidence="2">
    <location>
        <begin position="238"/>
        <end position="239"/>
    </location>
    <ligand>
        <name>ATP</name>
        <dbReference type="ChEBI" id="CHEBI:30616"/>
    </ligand>
</feature>
<reference evidence="4 5" key="1">
    <citation type="journal article" date="2016" name="Nat. Commun.">
        <title>Thousands of microbial genomes shed light on interconnected biogeochemical processes in an aquifer system.</title>
        <authorList>
            <person name="Anantharaman K."/>
            <person name="Brown C.T."/>
            <person name="Hug L.A."/>
            <person name="Sharon I."/>
            <person name="Castelle C.J."/>
            <person name="Probst A.J."/>
            <person name="Thomas B.C."/>
            <person name="Singh A."/>
            <person name="Wilkins M.J."/>
            <person name="Karaoz U."/>
            <person name="Brodie E.L."/>
            <person name="Williams K.H."/>
            <person name="Hubbard S.S."/>
            <person name="Banfield J.F."/>
        </authorList>
    </citation>
    <scope>NUCLEOTIDE SEQUENCE [LARGE SCALE GENOMIC DNA]</scope>
</reference>
<dbReference type="InterPro" id="IPR040198">
    <property type="entry name" value="Fido_containing"/>
</dbReference>
<dbReference type="PANTHER" id="PTHR13504:SF38">
    <property type="entry name" value="FIDO DOMAIN-CONTAINING PROTEIN"/>
    <property type="match status" value="1"/>
</dbReference>
<evidence type="ECO:0000256" key="2">
    <source>
        <dbReference type="PIRSR" id="PIRSR640198-2"/>
    </source>
</evidence>
<feature type="domain" description="Fido" evidence="3">
    <location>
        <begin position="108"/>
        <end position="265"/>
    </location>
</feature>
<keyword evidence="2" id="KW-0547">Nucleotide-binding</keyword>
<evidence type="ECO:0000313" key="5">
    <source>
        <dbReference type="Proteomes" id="UP000178187"/>
    </source>
</evidence>
<dbReference type="Proteomes" id="UP000178187">
    <property type="component" value="Unassembled WGS sequence"/>
</dbReference>
<sequence length="348" mass="40215">MRSFEHGYFLEQPISQDLLMTVRALGEHRGRQALYHEQSPELLETLRRVALVQSVESSNRIEGITVDHERLEAILAQKTKPKDRSEKEVAGYRNVLAEIHTNAKRLTLTPELILRFHKQMYALTEEKGGHWKEKDNAILEVRPDGKQVIRFKPVSALAAPDFMKKLCRFYHQTMDERKAEPLLAIASFVFDFECVHPFLDGNGRMGRLLALLLLYQAGYDVGRYISLERIIEDTKESYYETLLKSSSHWHEAKHDLRPWWNYFLGTLIAASKEFEERVGTITTARGAKGEMVRQAIERLPDQFTVKEIRHACPGVSHDMVRVILRELQNEGKIICTGHGPGARWKKKR</sequence>
<evidence type="ECO:0000259" key="3">
    <source>
        <dbReference type="PROSITE" id="PS51459"/>
    </source>
</evidence>
<dbReference type="InterPro" id="IPR036597">
    <property type="entry name" value="Fido-like_dom_sf"/>
</dbReference>
<dbReference type="InterPro" id="IPR003812">
    <property type="entry name" value="Fido"/>
</dbReference>
<name>A0A1G1KQY8_9BACT</name>
<evidence type="ECO:0000256" key="1">
    <source>
        <dbReference type="PIRSR" id="PIRSR640198-1"/>
    </source>
</evidence>
<dbReference type="PANTHER" id="PTHR13504">
    <property type="entry name" value="FIDO DOMAIN-CONTAINING PROTEIN DDB_G0283145"/>
    <property type="match status" value="1"/>
</dbReference>
<dbReference type="Pfam" id="PF02661">
    <property type="entry name" value="Fic"/>
    <property type="match status" value="1"/>
</dbReference>
<dbReference type="PROSITE" id="PS51459">
    <property type="entry name" value="FIDO"/>
    <property type="match status" value="1"/>
</dbReference>
<dbReference type="EMBL" id="MHFR01000064">
    <property type="protein sequence ID" value="OGW95354.1"/>
    <property type="molecule type" value="Genomic_DNA"/>
</dbReference>
<evidence type="ECO:0000313" key="4">
    <source>
        <dbReference type="EMBL" id="OGW95354.1"/>
    </source>
</evidence>
<proteinExistence type="predicted"/>
<feature type="binding site" evidence="2">
    <location>
        <begin position="200"/>
        <end position="207"/>
    </location>
    <ligand>
        <name>ATP</name>
        <dbReference type="ChEBI" id="CHEBI:30616"/>
    </ligand>
</feature>
<feature type="active site" evidence="1">
    <location>
        <position position="196"/>
    </location>
</feature>
<organism evidence="4 5">
    <name type="scientific">Candidatus Danuiimicrobium aquiferis</name>
    <dbReference type="NCBI Taxonomy" id="1801832"/>
    <lineage>
        <taxon>Bacteria</taxon>
        <taxon>Pseudomonadati</taxon>
        <taxon>Candidatus Omnitrophota</taxon>
        <taxon>Candidatus Danuiimicrobium</taxon>
    </lineage>
</organism>
<dbReference type="SUPFAM" id="SSF140931">
    <property type="entry name" value="Fic-like"/>
    <property type="match status" value="1"/>
</dbReference>
<accession>A0A1G1KQY8</accession>
<keyword evidence="2" id="KW-0067">ATP-binding</keyword>
<comment type="caution">
    <text evidence="4">The sequence shown here is derived from an EMBL/GenBank/DDBJ whole genome shotgun (WGS) entry which is preliminary data.</text>
</comment>
<gene>
    <name evidence="4" type="ORF">A3G33_06090</name>
</gene>
<dbReference type="AlphaFoldDB" id="A0A1G1KQY8"/>
<protein>
    <submittedName>
        <fullName evidence="4">Cell filamentation protein Fic</fullName>
    </submittedName>
</protein>
<dbReference type="Gene3D" id="1.10.3290.10">
    <property type="entry name" value="Fido-like domain"/>
    <property type="match status" value="1"/>
</dbReference>
<dbReference type="GO" id="GO:0005524">
    <property type="term" value="F:ATP binding"/>
    <property type="evidence" value="ECO:0007669"/>
    <property type="project" value="UniProtKB-KW"/>
</dbReference>